<organism evidence="3 4">
    <name type="scientific">Kocuria turfanensis</name>
    <dbReference type="NCBI Taxonomy" id="388357"/>
    <lineage>
        <taxon>Bacteria</taxon>
        <taxon>Bacillati</taxon>
        <taxon>Actinomycetota</taxon>
        <taxon>Actinomycetes</taxon>
        <taxon>Micrococcales</taxon>
        <taxon>Micrococcaceae</taxon>
        <taxon>Kocuria</taxon>
    </lineage>
</organism>
<feature type="region of interest" description="Disordered" evidence="1">
    <location>
        <begin position="52"/>
        <end position="109"/>
    </location>
</feature>
<protein>
    <recommendedName>
        <fullName evidence="2">Putative regulatory protein FmdB zinc ribbon domain-containing protein</fullName>
    </recommendedName>
</protein>
<proteinExistence type="predicted"/>
<dbReference type="RefSeq" id="WP_198161399.1">
    <property type="nucleotide sequence ID" value="NZ_BJZS01000074.1"/>
</dbReference>
<sequence length="109" mass="11485">MATYVFRCAECSDFEVVQPMSAVRPTHPCPGCGGPSRRVFTPPALRTTPAGLHRAAEAAEASAEAPQVVHSLPGGAPRPRSRRWSPFTGAAPVAADRRPAGPHQPLPKP</sequence>
<dbReference type="Proteomes" id="UP000321103">
    <property type="component" value="Unassembled WGS sequence"/>
</dbReference>
<comment type="caution">
    <text evidence="3">The sequence shown here is derived from an EMBL/GenBank/DDBJ whole genome shotgun (WGS) entry which is preliminary data.</text>
</comment>
<accession>A0A512IES8</accession>
<dbReference type="EMBL" id="BJZS01000074">
    <property type="protein sequence ID" value="GEO96209.1"/>
    <property type="molecule type" value="Genomic_DNA"/>
</dbReference>
<dbReference type="AlphaFoldDB" id="A0A512IES8"/>
<evidence type="ECO:0000313" key="3">
    <source>
        <dbReference type="EMBL" id="GEO96209.1"/>
    </source>
</evidence>
<dbReference type="InterPro" id="IPR013429">
    <property type="entry name" value="Regulatory_FmdB_Zinc_ribbon"/>
</dbReference>
<dbReference type="NCBIfam" id="TIGR02605">
    <property type="entry name" value="CxxC_CxxC_SSSS"/>
    <property type="match status" value="1"/>
</dbReference>
<dbReference type="STRING" id="388357.GCA_001580365_02406"/>
<evidence type="ECO:0000259" key="2">
    <source>
        <dbReference type="SMART" id="SM00834"/>
    </source>
</evidence>
<name>A0A512IES8_9MICC</name>
<feature type="domain" description="Putative regulatory protein FmdB zinc ribbon" evidence="2">
    <location>
        <begin position="1"/>
        <end position="41"/>
    </location>
</feature>
<reference evidence="3 4" key="1">
    <citation type="submission" date="2019-07" db="EMBL/GenBank/DDBJ databases">
        <title>Whole genome shotgun sequence of Kocuria turfanensis NBRC 107627.</title>
        <authorList>
            <person name="Hosoyama A."/>
            <person name="Uohara A."/>
            <person name="Ohji S."/>
            <person name="Ichikawa N."/>
        </authorList>
    </citation>
    <scope>NUCLEOTIDE SEQUENCE [LARGE SCALE GENOMIC DNA]</scope>
    <source>
        <strain evidence="3 4">NBRC 107627</strain>
    </source>
</reference>
<dbReference type="SMART" id="SM00834">
    <property type="entry name" value="CxxC_CXXC_SSSS"/>
    <property type="match status" value="1"/>
</dbReference>
<gene>
    <name evidence="3" type="ORF">KTU01_23320</name>
</gene>
<dbReference type="Pfam" id="PF09723">
    <property type="entry name" value="Zn_ribbon_8"/>
    <property type="match status" value="1"/>
</dbReference>
<evidence type="ECO:0000256" key="1">
    <source>
        <dbReference type="SAM" id="MobiDB-lite"/>
    </source>
</evidence>
<evidence type="ECO:0000313" key="4">
    <source>
        <dbReference type="Proteomes" id="UP000321103"/>
    </source>
</evidence>
<keyword evidence="4" id="KW-1185">Reference proteome</keyword>